<organism evidence="3 4">
    <name type="scientific">Frankliniella occidentalis</name>
    <name type="common">Western flower thrips</name>
    <name type="synonym">Euthrips occidentalis</name>
    <dbReference type="NCBI Taxonomy" id="133901"/>
    <lineage>
        <taxon>Eukaryota</taxon>
        <taxon>Metazoa</taxon>
        <taxon>Ecdysozoa</taxon>
        <taxon>Arthropoda</taxon>
        <taxon>Hexapoda</taxon>
        <taxon>Insecta</taxon>
        <taxon>Pterygota</taxon>
        <taxon>Neoptera</taxon>
        <taxon>Paraneoptera</taxon>
        <taxon>Thysanoptera</taxon>
        <taxon>Terebrantia</taxon>
        <taxon>Thripoidea</taxon>
        <taxon>Thripidae</taxon>
        <taxon>Frankliniella</taxon>
    </lineage>
</organism>
<sequence>MELGLTNLDNLTGILQISSENSSTFRFFLMICTFTCILVIFNCFKNLLKAFVIHEAVPKINQKRFINAVWHVIFSTVVLMNTININITWDANFSLKDTLKHAAFMPQCNNNIIVQTVKQQKIFDDFGTVVLPITFFLHQLYASTSLFLEPDVLSTVCCSLFIYASHTLRCPNLCLRVLSLLALDVGSMELARAIYALKSRKRGFKGPKVPLLLRIISVPSFFLHVICWSVVNLYLVPILFLSLPAVSEIDASYRFATAYVNIFLVLLAKQRLFESPVWYLFKMLVTRPADFKRMRSFQTLPVVLLLPYTSQLLPELKAIQMDSLLNAIPTSAERRLMRKKILSANGQSSAPMTEEKADLLSIIKCVKVLKRKMRYRYEQKNGNEPGEFEREDSANDKTEMTTDPDNDITDIYVPVPHTSQHKEIATCSNLEVAADVHELNEDTDIEPKESASGEIESGNDRTENPTGPENTTYLNNSVPDTIPSEDIATSSNFEVSNVQDKKEEMNMEPKEHIEDEP</sequence>
<dbReference type="OrthoDB" id="8195261at2759"/>
<dbReference type="GeneID" id="113217377"/>
<gene>
    <name evidence="4" type="primary">LOC113217377</name>
</gene>
<accession>A0A6J1TIH0</accession>
<evidence type="ECO:0000256" key="2">
    <source>
        <dbReference type="SAM" id="Phobius"/>
    </source>
</evidence>
<reference evidence="4" key="1">
    <citation type="submission" date="2025-08" db="UniProtKB">
        <authorList>
            <consortium name="RefSeq"/>
        </authorList>
    </citation>
    <scope>IDENTIFICATION</scope>
    <source>
        <tissue evidence="4">Whole organism</tissue>
    </source>
</reference>
<dbReference type="Proteomes" id="UP000504606">
    <property type="component" value="Unplaced"/>
</dbReference>
<keyword evidence="3" id="KW-1185">Reference proteome</keyword>
<feature type="compositionally biased region" description="Basic and acidic residues" evidence="1">
    <location>
        <begin position="499"/>
        <end position="517"/>
    </location>
</feature>
<evidence type="ECO:0000313" key="4">
    <source>
        <dbReference type="RefSeq" id="XP_026293078.1"/>
    </source>
</evidence>
<feature type="compositionally biased region" description="Polar residues" evidence="1">
    <location>
        <begin position="464"/>
        <end position="479"/>
    </location>
</feature>
<feature type="region of interest" description="Disordered" evidence="1">
    <location>
        <begin position="439"/>
        <end position="517"/>
    </location>
</feature>
<evidence type="ECO:0000256" key="1">
    <source>
        <dbReference type="SAM" id="MobiDB-lite"/>
    </source>
</evidence>
<keyword evidence="2" id="KW-0472">Membrane</keyword>
<proteinExistence type="predicted"/>
<feature type="compositionally biased region" description="Polar residues" evidence="1">
    <location>
        <begin position="487"/>
        <end position="498"/>
    </location>
</feature>
<feature type="compositionally biased region" description="Basic and acidic residues" evidence="1">
    <location>
        <begin position="380"/>
        <end position="400"/>
    </location>
</feature>
<feature type="region of interest" description="Disordered" evidence="1">
    <location>
        <begin position="380"/>
        <end position="409"/>
    </location>
</feature>
<dbReference type="RefSeq" id="XP_026293078.1">
    <property type="nucleotide sequence ID" value="XM_026437293.2"/>
</dbReference>
<dbReference type="AlphaFoldDB" id="A0A6J1TIH0"/>
<name>A0A6J1TIH0_FRAOC</name>
<feature type="transmembrane region" description="Helical" evidence="2">
    <location>
        <begin position="209"/>
        <end position="231"/>
    </location>
</feature>
<feature type="transmembrane region" description="Helical" evidence="2">
    <location>
        <begin position="65"/>
        <end position="87"/>
    </location>
</feature>
<evidence type="ECO:0000313" key="3">
    <source>
        <dbReference type="Proteomes" id="UP000504606"/>
    </source>
</evidence>
<feature type="compositionally biased region" description="Basic and acidic residues" evidence="1">
    <location>
        <begin position="439"/>
        <end position="451"/>
    </location>
</feature>
<feature type="transmembrane region" description="Helical" evidence="2">
    <location>
        <begin position="25"/>
        <end position="44"/>
    </location>
</feature>
<protein>
    <submittedName>
        <fullName evidence="4">Uncharacterized protein LOC113217377</fullName>
    </submittedName>
</protein>
<keyword evidence="2" id="KW-1133">Transmembrane helix</keyword>
<dbReference type="KEGG" id="foc:113217377"/>
<keyword evidence="2" id="KW-0812">Transmembrane</keyword>